<evidence type="ECO:0000313" key="10">
    <source>
        <dbReference type="Proteomes" id="UP000471753"/>
    </source>
</evidence>
<comment type="caution">
    <text evidence="9">The sequence shown here is derived from an EMBL/GenBank/DDBJ whole genome shotgun (WGS) entry which is preliminary data.</text>
</comment>
<evidence type="ECO:0000256" key="5">
    <source>
        <dbReference type="ARBA" id="ARBA00023004"/>
    </source>
</evidence>
<dbReference type="EC" id="4.2.1.3" evidence="2"/>
<dbReference type="GO" id="GO:0046872">
    <property type="term" value="F:metal ion binding"/>
    <property type="evidence" value="ECO:0007669"/>
    <property type="project" value="UniProtKB-KW"/>
</dbReference>
<proteinExistence type="predicted"/>
<feature type="non-terminal residue" evidence="9">
    <location>
        <position position="137"/>
    </location>
</feature>
<dbReference type="InterPro" id="IPR001030">
    <property type="entry name" value="Acoase/IPM_deHydtase_lsu_aba"/>
</dbReference>
<reference evidence="9 10" key="1">
    <citation type="submission" date="2019-12" db="EMBL/GenBank/DDBJ databases">
        <title>Rhizobium genotypes associated with high levels of biological nitrogen fixation by grain legumes in a temperate-maritime cropping system.</title>
        <authorList>
            <person name="Maluk M."/>
            <person name="Francesc Ferrando Molina F."/>
            <person name="Lopez Del Egido L."/>
            <person name="Lafos M."/>
            <person name="Langarica-Fuentes A."/>
            <person name="Gebre Yohannes G."/>
            <person name="Young M.W."/>
            <person name="Martin P."/>
            <person name="Gantlett R."/>
            <person name="Kenicer G."/>
            <person name="Hawes C."/>
            <person name="Begg G.S."/>
            <person name="Quilliam R.S."/>
            <person name="Squire G.R."/>
            <person name="Poole P.S."/>
            <person name="Young P.W."/>
            <person name="Iannetta P.M."/>
            <person name="James E.K."/>
        </authorList>
    </citation>
    <scope>NUCLEOTIDE SEQUENCE [LARGE SCALE GENOMIC DNA]</scope>
    <source>
        <strain evidence="9 10">JHI366</strain>
    </source>
</reference>
<dbReference type="PANTHER" id="PTHR11670">
    <property type="entry name" value="ACONITASE/IRON-RESPONSIVE ELEMENT FAMILY MEMBER"/>
    <property type="match status" value="1"/>
</dbReference>
<dbReference type="InterPro" id="IPR015931">
    <property type="entry name" value="Acnase/IPM_dHydase_lsu_aba_1/3"/>
</dbReference>
<organism evidence="9 10">
    <name type="scientific">Rhizobium phaseoli</name>
    <dbReference type="NCBI Taxonomy" id="396"/>
    <lineage>
        <taxon>Bacteria</taxon>
        <taxon>Pseudomonadati</taxon>
        <taxon>Pseudomonadota</taxon>
        <taxon>Alphaproteobacteria</taxon>
        <taxon>Hyphomicrobiales</taxon>
        <taxon>Rhizobiaceae</taxon>
        <taxon>Rhizobium/Agrobacterium group</taxon>
        <taxon>Rhizobium</taxon>
    </lineage>
</organism>
<feature type="domain" description="Aconitase/3-isopropylmalate dehydratase large subunit alpha/beta/alpha" evidence="8">
    <location>
        <begin position="1"/>
        <end position="137"/>
    </location>
</feature>
<name>A0A7K3UMV4_9HYPH</name>
<dbReference type="InterPro" id="IPR018136">
    <property type="entry name" value="Aconitase_4Fe-4S_BS"/>
</dbReference>
<evidence type="ECO:0000256" key="1">
    <source>
        <dbReference type="ARBA" id="ARBA00001966"/>
    </source>
</evidence>
<dbReference type="PRINTS" id="PR00415">
    <property type="entry name" value="ACONITASE"/>
</dbReference>
<dbReference type="InterPro" id="IPR036008">
    <property type="entry name" value="Aconitase_4Fe-4S_dom"/>
</dbReference>
<keyword evidence="3" id="KW-0004">4Fe-4S</keyword>
<feature type="non-terminal residue" evidence="9">
    <location>
        <position position="1"/>
    </location>
</feature>
<dbReference type="SUPFAM" id="SSF53732">
    <property type="entry name" value="Aconitase iron-sulfur domain"/>
    <property type="match status" value="1"/>
</dbReference>
<dbReference type="InterPro" id="IPR006249">
    <property type="entry name" value="Aconitase/IRP2"/>
</dbReference>
<evidence type="ECO:0000256" key="7">
    <source>
        <dbReference type="ARBA" id="ARBA00023501"/>
    </source>
</evidence>
<dbReference type="GO" id="GO:0051539">
    <property type="term" value="F:4 iron, 4 sulfur cluster binding"/>
    <property type="evidence" value="ECO:0007669"/>
    <property type="project" value="UniProtKB-KW"/>
</dbReference>
<keyword evidence="6" id="KW-0411">Iron-sulfur</keyword>
<accession>A0A7K3UMV4</accession>
<dbReference type="Pfam" id="PF00330">
    <property type="entry name" value="Aconitase"/>
    <property type="match status" value="1"/>
</dbReference>
<dbReference type="RefSeq" id="WP_246724749.1">
    <property type="nucleotide sequence ID" value="NZ_WUFT01000106.1"/>
</dbReference>
<keyword evidence="9" id="KW-0456">Lyase</keyword>
<dbReference type="Gene3D" id="3.30.499.10">
    <property type="entry name" value="Aconitase, domain 3"/>
    <property type="match status" value="2"/>
</dbReference>
<keyword evidence="5" id="KW-0408">Iron</keyword>
<comment type="cofactor">
    <cofactor evidence="1">
        <name>[4Fe-4S] cluster</name>
        <dbReference type="ChEBI" id="CHEBI:49883"/>
    </cofactor>
</comment>
<evidence type="ECO:0000256" key="3">
    <source>
        <dbReference type="ARBA" id="ARBA00022485"/>
    </source>
</evidence>
<evidence type="ECO:0000259" key="8">
    <source>
        <dbReference type="Pfam" id="PF00330"/>
    </source>
</evidence>
<protein>
    <recommendedName>
        <fullName evidence="2">aconitate hydratase</fullName>
        <ecNumber evidence="2">4.2.1.3</ecNumber>
    </recommendedName>
</protein>
<keyword evidence="4" id="KW-0479">Metal-binding</keyword>
<gene>
    <name evidence="9" type="primary">acnA</name>
    <name evidence="9" type="ORF">GR197_31610</name>
</gene>
<comment type="catalytic activity">
    <reaction evidence="7">
        <text>citrate = D-threo-isocitrate</text>
        <dbReference type="Rhea" id="RHEA:10336"/>
        <dbReference type="ChEBI" id="CHEBI:15562"/>
        <dbReference type="ChEBI" id="CHEBI:16947"/>
        <dbReference type="EC" id="4.2.1.3"/>
    </reaction>
</comment>
<sequence length="137" mass="14531">YGATVAFFTVDEKTLDFLNSVGRSDVELAALKGYFEAQRMFGIPTRGDIDYTDTLTIDLSAVVPSVAGPSRPQDRIALSTLKSKVREMLPSTAREAGKLSHGDIVLAAITSCTNTSNSNLMLAAGILAKKAVAHGLK</sequence>
<dbReference type="AlphaFoldDB" id="A0A7K3UMV4"/>
<evidence type="ECO:0000256" key="6">
    <source>
        <dbReference type="ARBA" id="ARBA00023014"/>
    </source>
</evidence>
<dbReference type="PROSITE" id="PS00450">
    <property type="entry name" value="ACONITASE_1"/>
    <property type="match status" value="1"/>
</dbReference>
<dbReference type="EMBL" id="WUFT01000106">
    <property type="protein sequence ID" value="NEJ75007.1"/>
    <property type="molecule type" value="Genomic_DNA"/>
</dbReference>
<evidence type="ECO:0000313" key="9">
    <source>
        <dbReference type="EMBL" id="NEJ75007.1"/>
    </source>
</evidence>
<dbReference type="Proteomes" id="UP000471753">
    <property type="component" value="Unassembled WGS sequence"/>
</dbReference>
<evidence type="ECO:0000256" key="2">
    <source>
        <dbReference type="ARBA" id="ARBA00012926"/>
    </source>
</evidence>
<evidence type="ECO:0000256" key="4">
    <source>
        <dbReference type="ARBA" id="ARBA00022723"/>
    </source>
</evidence>
<dbReference type="GO" id="GO:0003994">
    <property type="term" value="F:aconitate hydratase activity"/>
    <property type="evidence" value="ECO:0007669"/>
    <property type="project" value="UniProtKB-EC"/>
</dbReference>